<accession>S9TGN3</accession>
<name>S9TGN3_9TRYP</name>
<dbReference type="AlphaFoldDB" id="S9TGN3"/>
<evidence type="ECO:0000313" key="3">
    <source>
        <dbReference type="Proteomes" id="UP000015354"/>
    </source>
</evidence>
<comment type="caution">
    <text evidence="2">The sequence shown here is derived from an EMBL/GenBank/DDBJ whole genome shotgun (WGS) entry which is preliminary data.</text>
</comment>
<organism evidence="2 3">
    <name type="scientific">Strigomonas culicis</name>
    <dbReference type="NCBI Taxonomy" id="28005"/>
    <lineage>
        <taxon>Eukaryota</taxon>
        <taxon>Discoba</taxon>
        <taxon>Euglenozoa</taxon>
        <taxon>Kinetoplastea</taxon>
        <taxon>Metakinetoplastina</taxon>
        <taxon>Trypanosomatida</taxon>
        <taxon>Trypanosomatidae</taxon>
        <taxon>Strigomonadinae</taxon>
        <taxon>Strigomonas</taxon>
    </lineage>
</organism>
<dbReference type="EMBL" id="ATMH01010619">
    <property type="protein sequence ID" value="EPY17197.1"/>
    <property type="molecule type" value="Genomic_DNA"/>
</dbReference>
<gene>
    <name evidence="2" type="ORF">STCU_10764</name>
</gene>
<reference evidence="2 3" key="1">
    <citation type="journal article" date="2013" name="PLoS ONE">
        <title>Predicting the Proteins of Angomonas deanei, Strigomonas culicis and Their Respective Endosymbionts Reveals New Aspects of the Trypanosomatidae Family.</title>
        <authorList>
            <person name="Motta M.C."/>
            <person name="Martins A.C."/>
            <person name="de Souza S.S."/>
            <person name="Catta-Preta C.M."/>
            <person name="Silva R."/>
            <person name="Klein C.C."/>
            <person name="de Almeida L.G."/>
            <person name="de Lima Cunha O."/>
            <person name="Ciapina L.P."/>
            <person name="Brocchi M."/>
            <person name="Colabardini A.C."/>
            <person name="de Araujo Lima B."/>
            <person name="Machado C.R."/>
            <person name="de Almeida Soares C.M."/>
            <person name="Probst C.M."/>
            <person name="de Menezes C.B."/>
            <person name="Thompson C.E."/>
            <person name="Bartholomeu D.C."/>
            <person name="Gradia D.F."/>
            <person name="Pavoni D.P."/>
            <person name="Grisard E.C."/>
            <person name="Fantinatti-Garboggini F."/>
            <person name="Marchini F.K."/>
            <person name="Rodrigues-Luiz G.F."/>
            <person name="Wagner G."/>
            <person name="Goldman G.H."/>
            <person name="Fietto J.L."/>
            <person name="Elias M.C."/>
            <person name="Goldman M.H."/>
            <person name="Sagot M.F."/>
            <person name="Pereira M."/>
            <person name="Stoco P.H."/>
            <person name="de Mendonca-Neto R.P."/>
            <person name="Teixeira S.M."/>
            <person name="Maciel T.E."/>
            <person name="de Oliveira Mendes T.A."/>
            <person name="Urmenyi T.P."/>
            <person name="de Souza W."/>
            <person name="Schenkman S."/>
            <person name="de Vasconcelos A.T."/>
        </authorList>
    </citation>
    <scope>NUCLEOTIDE SEQUENCE [LARGE SCALE GENOMIC DNA]</scope>
</reference>
<feature type="region of interest" description="Disordered" evidence="1">
    <location>
        <begin position="1"/>
        <end position="71"/>
    </location>
</feature>
<protein>
    <submittedName>
        <fullName evidence="2">Uncharacterized protein</fullName>
    </submittedName>
</protein>
<sequence>MLTRGTAPPFLPLPVETRGNGAKHAQPTNSEYLLEADLSTLYERPHSHRRSARRGRRRNSSDASSQSRLSTTMDPFFSTAAIVAVGRTCPDLNGCDGEGSDEDATLIAWARRPKAWQQRAAPRPKGSVPTREQKAAEGGSPGVLSPIGDVLAEVLWKDLSLMVTGPWRAAEGEDGDDAPRSLHRSPRGGELNICAPPRDPERAACVRAHCGGRRSGRRDGSGPAAAVMDNHSFDSFQHSVGESHFRANNSFQYRDAAKDAKDLELLSILLSGNNDSTGSYSLPLKGEDIRGTPANGSILVDSDNSNRDISPADRTGAEE</sequence>
<evidence type="ECO:0000313" key="2">
    <source>
        <dbReference type="EMBL" id="EPY17197.1"/>
    </source>
</evidence>
<proteinExistence type="predicted"/>
<evidence type="ECO:0000256" key="1">
    <source>
        <dbReference type="SAM" id="MobiDB-lite"/>
    </source>
</evidence>
<dbReference type="Proteomes" id="UP000015354">
    <property type="component" value="Unassembled WGS sequence"/>
</dbReference>
<feature type="region of interest" description="Disordered" evidence="1">
    <location>
        <begin position="113"/>
        <end position="141"/>
    </location>
</feature>
<feature type="compositionally biased region" description="Basic residues" evidence="1">
    <location>
        <begin position="46"/>
        <end position="58"/>
    </location>
</feature>
<feature type="region of interest" description="Disordered" evidence="1">
    <location>
        <begin position="274"/>
        <end position="319"/>
    </location>
</feature>
<feature type="region of interest" description="Disordered" evidence="1">
    <location>
        <begin position="169"/>
        <end position="195"/>
    </location>
</feature>
<keyword evidence="3" id="KW-1185">Reference proteome</keyword>